<name>A0A8H2Y2B0_9AGAM</name>
<dbReference type="AlphaFoldDB" id="A0A8H2Y2B0"/>
<dbReference type="GO" id="GO:0031380">
    <property type="term" value="C:nuclear RNA-directed RNA polymerase complex"/>
    <property type="evidence" value="ECO:0007669"/>
    <property type="project" value="TreeGrafter"/>
</dbReference>
<dbReference type="GO" id="GO:0031048">
    <property type="term" value="P:regulatory ncRNA-mediated heterochromatin formation"/>
    <property type="evidence" value="ECO:0007669"/>
    <property type="project" value="TreeGrafter"/>
</dbReference>
<feature type="domain" description="DNA2/NAM7 helicase-like C-terminal" evidence="1">
    <location>
        <begin position="12"/>
        <end position="169"/>
    </location>
</feature>
<evidence type="ECO:0000259" key="1">
    <source>
        <dbReference type="Pfam" id="PF13087"/>
    </source>
</evidence>
<evidence type="ECO:0000313" key="3">
    <source>
        <dbReference type="Proteomes" id="UP000663853"/>
    </source>
</evidence>
<sequence length="283" mass="31558">HTHKEVGGGEDAVSKYNQYELDMIYDLVLHFLKQGCYNSSRNIVILSAYLGQIPKIRKKLQNVVTTVVDERDAELLERLGLDDEDSTPVQQVQASSRVIIRTLDNFQGEEGEIIILSLVRNNGTRFDGEPTSLQYAPGTRSRIGFLKSDNRVNVGLSRAKHGLYMFGNAPELARSSRMWATVLSELHANESIGTALPISCHQHPEYVQWVDQPGKLEIISPDGGCLRPCAAPLTCGHRCPHKCHANDPNHLSTKCYERCLRLCSEASHPCHRKCFECTNGCGD</sequence>
<dbReference type="EMBL" id="CAJMXA010000628">
    <property type="protein sequence ID" value="CAE6437801.1"/>
    <property type="molecule type" value="Genomic_DNA"/>
</dbReference>
<dbReference type="CDD" id="cd18808">
    <property type="entry name" value="SF1_C_Upf1"/>
    <property type="match status" value="1"/>
</dbReference>
<accession>A0A8H2Y2B0</accession>
<dbReference type="InterPro" id="IPR047187">
    <property type="entry name" value="SF1_C_Upf1"/>
</dbReference>
<evidence type="ECO:0000313" key="2">
    <source>
        <dbReference type="EMBL" id="CAE6437801.1"/>
    </source>
</evidence>
<dbReference type="Gene3D" id="3.40.50.300">
    <property type="entry name" value="P-loop containing nucleotide triphosphate hydrolases"/>
    <property type="match status" value="1"/>
</dbReference>
<dbReference type="PANTHER" id="PTHR10887:SF341">
    <property type="entry name" value="NFX1-TYPE ZINC FINGER-CONTAINING PROTEIN 1"/>
    <property type="match status" value="1"/>
</dbReference>
<protein>
    <recommendedName>
        <fullName evidence="1">DNA2/NAM7 helicase-like C-terminal domain-containing protein</fullName>
    </recommendedName>
</protein>
<organism evidence="2 3">
    <name type="scientific">Rhizoctonia solani</name>
    <dbReference type="NCBI Taxonomy" id="456999"/>
    <lineage>
        <taxon>Eukaryota</taxon>
        <taxon>Fungi</taxon>
        <taxon>Dikarya</taxon>
        <taxon>Basidiomycota</taxon>
        <taxon>Agaricomycotina</taxon>
        <taxon>Agaricomycetes</taxon>
        <taxon>Cantharellales</taxon>
        <taxon>Ceratobasidiaceae</taxon>
        <taxon>Rhizoctonia</taxon>
    </lineage>
</organism>
<feature type="non-terminal residue" evidence="2">
    <location>
        <position position="1"/>
    </location>
</feature>
<dbReference type="InterPro" id="IPR045055">
    <property type="entry name" value="DNA2/NAM7-like"/>
</dbReference>
<dbReference type="InterPro" id="IPR027417">
    <property type="entry name" value="P-loop_NTPase"/>
</dbReference>
<reference evidence="2" key="1">
    <citation type="submission" date="2021-01" db="EMBL/GenBank/DDBJ databases">
        <authorList>
            <person name="Kaushik A."/>
        </authorList>
    </citation>
    <scope>NUCLEOTIDE SEQUENCE</scope>
    <source>
        <strain evidence="2">AG6-10EEA</strain>
    </source>
</reference>
<dbReference type="Proteomes" id="UP000663853">
    <property type="component" value="Unassembled WGS sequence"/>
</dbReference>
<comment type="caution">
    <text evidence="2">The sequence shown here is derived from an EMBL/GenBank/DDBJ whole genome shotgun (WGS) entry which is preliminary data.</text>
</comment>
<proteinExistence type="predicted"/>
<dbReference type="Pfam" id="PF13087">
    <property type="entry name" value="AAA_12"/>
    <property type="match status" value="1"/>
</dbReference>
<dbReference type="PANTHER" id="PTHR10887">
    <property type="entry name" value="DNA2/NAM7 HELICASE FAMILY"/>
    <property type="match status" value="1"/>
</dbReference>
<gene>
    <name evidence="2" type="ORF">RDB_LOCUS32653</name>
</gene>
<dbReference type="SUPFAM" id="SSF52540">
    <property type="entry name" value="P-loop containing nucleoside triphosphate hydrolases"/>
    <property type="match status" value="1"/>
</dbReference>
<dbReference type="InterPro" id="IPR041679">
    <property type="entry name" value="DNA2/NAM7-like_C"/>
</dbReference>